<evidence type="ECO:0000313" key="4">
    <source>
        <dbReference type="Proteomes" id="UP001218071"/>
    </source>
</evidence>
<feature type="domain" description="Fumarylacetoacetase-like C-terminal" evidence="2">
    <location>
        <begin position="68"/>
        <end position="268"/>
    </location>
</feature>
<dbReference type="PANTHER" id="PTHR11820">
    <property type="entry name" value="ACYLPYRUVASE"/>
    <property type="match status" value="1"/>
</dbReference>
<sequence length="279" mass="30612">MRLATLRTESGTRAARIVDKHRAVLIDDFSDAGALLQQPNWRHVAAENGPGIDFAPTDLAPVIPRPGKIICVGLNYAKHIEEMGHDKPEVPTLFIKFPEALTGPYDDAEVPSFNAETLDFEGELAVVIGKIARHVREAEAAGYIAGYSVINDYTQRHYQKRTQQWHQGKSLEKTAGFGPWLDTEWQPGPALTTTVNDEVMQHAPTDDLVFTPAKLVEFISHLYPLEPGDVIATGTPDGVGHARDPQRYLADGDVVRVEIEGLGAIENTTRVISRSLSSS</sequence>
<keyword evidence="3" id="KW-0456">Lyase</keyword>
<dbReference type="Proteomes" id="UP001218071">
    <property type="component" value="Chromosome"/>
</dbReference>
<evidence type="ECO:0000313" key="3">
    <source>
        <dbReference type="EMBL" id="WCZ38419.1"/>
    </source>
</evidence>
<dbReference type="SUPFAM" id="SSF56529">
    <property type="entry name" value="FAH"/>
    <property type="match status" value="1"/>
</dbReference>
<dbReference type="RefSeq" id="WP_042405200.1">
    <property type="nucleotide sequence ID" value="NZ_CBYN010000009.1"/>
</dbReference>
<dbReference type="InterPro" id="IPR036663">
    <property type="entry name" value="Fumarylacetoacetase_C_sf"/>
</dbReference>
<dbReference type="Pfam" id="PF01557">
    <property type="entry name" value="FAA_hydrolase"/>
    <property type="match status" value="1"/>
</dbReference>
<accession>A0ABY7UJ72</accession>
<name>A0ABY7UJ72_9CORY</name>
<gene>
    <name evidence="3" type="ORF">CJEDD_04020</name>
</gene>
<dbReference type="PANTHER" id="PTHR11820:SF112">
    <property type="entry name" value="FUMARYLACETOACETATE HYDROLASE FAMILY PROTEIN (AFU_ORTHOLOGUE AFUA_1G02370)-RELATED"/>
    <property type="match status" value="1"/>
</dbReference>
<keyword evidence="4" id="KW-1185">Reference proteome</keyword>
<dbReference type="EMBL" id="CP063194">
    <property type="protein sequence ID" value="WCZ38419.1"/>
    <property type="molecule type" value="Genomic_DNA"/>
</dbReference>
<dbReference type="InterPro" id="IPR011234">
    <property type="entry name" value="Fumarylacetoacetase-like_C"/>
</dbReference>
<evidence type="ECO:0000259" key="2">
    <source>
        <dbReference type="Pfam" id="PF01557"/>
    </source>
</evidence>
<dbReference type="GO" id="GO:0050385">
    <property type="term" value="F:ureidoglycolate lyase activity"/>
    <property type="evidence" value="ECO:0007669"/>
    <property type="project" value="UniProtKB-EC"/>
</dbReference>
<proteinExistence type="predicted"/>
<reference evidence="3 4" key="1">
    <citation type="submission" date="2020-10" db="EMBL/GenBank/DDBJ databases">
        <title>Complete genome sequence of Corynebacterium jeddahense DSM 45997, type strain of Corynebacterium jeddahense.</title>
        <authorList>
            <person name="Busche T."/>
            <person name="Kalinowski J."/>
            <person name="Ruckert C."/>
        </authorList>
    </citation>
    <scope>NUCLEOTIDE SEQUENCE [LARGE SCALE GENOMIC DNA]</scope>
    <source>
        <strain evidence="3 4">DSM 45997</strain>
    </source>
</reference>
<dbReference type="Gene3D" id="3.90.850.10">
    <property type="entry name" value="Fumarylacetoacetase-like, C-terminal domain"/>
    <property type="match status" value="1"/>
</dbReference>
<keyword evidence="1" id="KW-0479">Metal-binding</keyword>
<protein>
    <submittedName>
        <fullName evidence="3">Ureidoglycolate lyase</fullName>
        <ecNumber evidence="3">4.3.2.3</ecNumber>
    </submittedName>
</protein>
<dbReference type="EC" id="4.3.2.3" evidence="3"/>
<evidence type="ECO:0000256" key="1">
    <source>
        <dbReference type="ARBA" id="ARBA00022723"/>
    </source>
</evidence>
<organism evidence="3 4">
    <name type="scientific">Corynebacterium jeddahense</name>
    <dbReference type="NCBI Taxonomy" id="1414719"/>
    <lineage>
        <taxon>Bacteria</taxon>
        <taxon>Bacillati</taxon>
        <taxon>Actinomycetota</taxon>
        <taxon>Actinomycetes</taxon>
        <taxon>Mycobacteriales</taxon>
        <taxon>Corynebacteriaceae</taxon>
        <taxon>Corynebacterium</taxon>
    </lineage>
</organism>